<dbReference type="eggNOG" id="ENOG502T24R">
    <property type="taxonomic scope" value="Eukaryota"/>
</dbReference>
<feature type="compositionally biased region" description="Polar residues" evidence="1">
    <location>
        <begin position="277"/>
        <end position="286"/>
    </location>
</feature>
<evidence type="ECO:0000313" key="3">
    <source>
        <dbReference type="Proteomes" id="UP000007115"/>
    </source>
</evidence>
<feature type="compositionally biased region" description="Polar residues" evidence="1">
    <location>
        <begin position="221"/>
        <end position="231"/>
    </location>
</feature>
<gene>
    <name evidence="2" type="ORF">TRIVIDRAFT_213395</name>
</gene>
<comment type="caution">
    <text evidence="2">The sequence shown here is derived from an EMBL/GenBank/DDBJ whole genome shotgun (WGS) entry which is preliminary data.</text>
</comment>
<proteinExistence type="predicted"/>
<dbReference type="AlphaFoldDB" id="G9MYU3"/>
<feature type="compositionally biased region" description="Pro residues" evidence="1">
    <location>
        <begin position="180"/>
        <end position="189"/>
    </location>
</feature>
<organism evidence="2 3">
    <name type="scientific">Hypocrea virens (strain Gv29-8 / FGSC 10586)</name>
    <name type="common">Gliocladium virens</name>
    <name type="synonym">Trichoderma virens</name>
    <dbReference type="NCBI Taxonomy" id="413071"/>
    <lineage>
        <taxon>Eukaryota</taxon>
        <taxon>Fungi</taxon>
        <taxon>Dikarya</taxon>
        <taxon>Ascomycota</taxon>
        <taxon>Pezizomycotina</taxon>
        <taxon>Sordariomycetes</taxon>
        <taxon>Hypocreomycetidae</taxon>
        <taxon>Hypocreales</taxon>
        <taxon>Hypocreaceae</taxon>
        <taxon>Trichoderma</taxon>
    </lineage>
</organism>
<dbReference type="OMA" id="NQAMCES"/>
<feature type="region of interest" description="Disordered" evidence="1">
    <location>
        <begin position="1"/>
        <end position="70"/>
    </location>
</feature>
<dbReference type="RefSeq" id="XP_013954469.1">
    <property type="nucleotide sequence ID" value="XM_014098994.1"/>
</dbReference>
<keyword evidence="3" id="KW-1185">Reference proteome</keyword>
<protein>
    <submittedName>
        <fullName evidence="2">Uncharacterized protein</fullName>
    </submittedName>
</protein>
<name>G9MYU3_HYPVG</name>
<sequence length="317" mass="35093">MTPPSLVHLPGRPYDDPSLRHDRSHSSTSFHIPRKGVAPPSSSSSPEVSPLNLASDKQTRTRTYTPSDMETIKERVASAMNEVEELQKKINDIIERQSLYTASRPSTAHSMARTLPDAAEVPILPALPPAAPSFAERLNTKVSLPNAWPVTASMHISQLEEYEETLNSTQFSQPMREEQPPPSPPPPLPLRLRPLTTPPPLRKKKSFSRFSTLLAQGPQRARNQSLDSITNAPRPLKGNEGYYQCVTPPRRPDRRSTDTFDTTSSWSMYDGDRSVPTAWSPQSTPSRQEDDVFLDRSATFGKNSIRGSSAANVGLAM</sequence>
<dbReference type="GeneID" id="25790736"/>
<dbReference type="VEuPathDB" id="FungiDB:TRIVIDRAFT_213395"/>
<feature type="compositionally biased region" description="Low complexity" evidence="1">
    <location>
        <begin position="39"/>
        <end position="50"/>
    </location>
</feature>
<dbReference type="EMBL" id="ABDF02000080">
    <property type="protein sequence ID" value="EHK20272.1"/>
    <property type="molecule type" value="Genomic_DNA"/>
</dbReference>
<reference evidence="2 3" key="1">
    <citation type="journal article" date="2011" name="Genome Biol.">
        <title>Comparative genome sequence analysis underscores mycoparasitism as the ancestral life style of Trichoderma.</title>
        <authorList>
            <person name="Kubicek C.P."/>
            <person name="Herrera-Estrella A."/>
            <person name="Seidl-Seiboth V."/>
            <person name="Martinez D.A."/>
            <person name="Druzhinina I.S."/>
            <person name="Thon M."/>
            <person name="Zeilinger S."/>
            <person name="Casas-Flores S."/>
            <person name="Horwitz B.A."/>
            <person name="Mukherjee P.K."/>
            <person name="Mukherjee M."/>
            <person name="Kredics L."/>
            <person name="Alcaraz L.D."/>
            <person name="Aerts A."/>
            <person name="Antal Z."/>
            <person name="Atanasova L."/>
            <person name="Cervantes-Badillo M.G."/>
            <person name="Challacombe J."/>
            <person name="Chertkov O."/>
            <person name="McCluskey K."/>
            <person name="Coulpier F."/>
            <person name="Deshpande N."/>
            <person name="von Doehren H."/>
            <person name="Ebbole D.J."/>
            <person name="Esquivel-Naranjo E.U."/>
            <person name="Fekete E."/>
            <person name="Flipphi M."/>
            <person name="Glaser F."/>
            <person name="Gomez-Rodriguez E.Y."/>
            <person name="Gruber S."/>
            <person name="Han C."/>
            <person name="Henrissat B."/>
            <person name="Hermosa R."/>
            <person name="Hernandez-Onate M."/>
            <person name="Karaffa L."/>
            <person name="Kosti I."/>
            <person name="Le Crom S."/>
            <person name="Lindquist E."/>
            <person name="Lucas S."/>
            <person name="Luebeck M."/>
            <person name="Luebeck P.S."/>
            <person name="Margeot A."/>
            <person name="Metz B."/>
            <person name="Misra M."/>
            <person name="Nevalainen H."/>
            <person name="Omann M."/>
            <person name="Packer N."/>
            <person name="Perrone G."/>
            <person name="Uresti-Rivera E.E."/>
            <person name="Salamov A."/>
            <person name="Schmoll M."/>
            <person name="Seiboth B."/>
            <person name="Shapiro H."/>
            <person name="Sukno S."/>
            <person name="Tamayo-Ramos J.A."/>
            <person name="Tisch D."/>
            <person name="Wiest A."/>
            <person name="Wilkinson H.H."/>
            <person name="Zhang M."/>
            <person name="Coutinho P.M."/>
            <person name="Kenerley C.M."/>
            <person name="Monte E."/>
            <person name="Baker S.E."/>
            <person name="Grigoriev I.V."/>
        </authorList>
    </citation>
    <scope>NUCLEOTIDE SEQUENCE [LARGE SCALE GENOMIC DNA]</scope>
    <source>
        <strain evidence="3">Gv29-8 / FGSC 10586</strain>
    </source>
</reference>
<accession>G9MYU3</accession>
<evidence type="ECO:0000313" key="2">
    <source>
        <dbReference type="EMBL" id="EHK20272.1"/>
    </source>
</evidence>
<evidence type="ECO:0000256" key="1">
    <source>
        <dbReference type="SAM" id="MobiDB-lite"/>
    </source>
</evidence>
<dbReference type="InParanoid" id="G9MYU3"/>
<dbReference type="OrthoDB" id="3595619at2759"/>
<dbReference type="HOGENOM" id="CLU_990728_0_0_1"/>
<dbReference type="Proteomes" id="UP000007115">
    <property type="component" value="Unassembled WGS sequence"/>
</dbReference>
<dbReference type="STRING" id="413071.G9MYU3"/>
<feature type="compositionally biased region" description="Basic and acidic residues" evidence="1">
    <location>
        <begin position="13"/>
        <end position="25"/>
    </location>
</feature>
<feature type="region of interest" description="Disordered" evidence="1">
    <location>
        <begin position="164"/>
        <end position="291"/>
    </location>
</feature>